<reference evidence="2 3" key="1">
    <citation type="submission" date="2023-03" db="EMBL/GenBank/DDBJ databases">
        <title>High-quality genome of Scylla paramamosain provides insights in environmental adaptation.</title>
        <authorList>
            <person name="Zhang L."/>
        </authorList>
    </citation>
    <scope>NUCLEOTIDE SEQUENCE [LARGE SCALE GENOMIC DNA]</scope>
    <source>
        <strain evidence="2">LZ_2023a</strain>
        <tissue evidence="2">Muscle</tissue>
    </source>
</reference>
<evidence type="ECO:0000313" key="2">
    <source>
        <dbReference type="EMBL" id="KAK8391983.1"/>
    </source>
</evidence>
<proteinExistence type="predicted"/>
<evidence type="ECO:0000313" key="3">
    <source>
        <dbReference type="Proteomes" id="UP001487740"/>
    </source>
</evidence>
<name>A0AAW0TY16_SCYPA</name>
<evidence type="ECO:0000256" key="1">
    <source>
        <dbReference type="SAM" id="MobiDB-lite"/>
    </source>
</evidence>
<organism evidence="2 3">
    <name type="scientific">Scylla paramamosain</name>
    <name type="common">Mud crab</name>
    <dbReference type="NCBI Taxonomy" id="85552"/>
    <lineage>
        <taxon>Eukaryota</taxon>
        <taxon>Metazoa</taxon>
        <taxon>Ecdysozoa</taxon>
        <taxon>Arthropoda</taxon>
        <taxon>Crustacea</taxon>
        <taxon>Multicrustacea</taxon>
        <taxon>Malacostraca</taxon>
        <taxon>Eumalacostraca</taxon>
        <taxon>Eucarida</taxon>
        <taxon>Decapoda</taxon>
        <taxon>Pleocyemata</taxon>
        <taxon>Brachyura</taxon>
        <taxon>Eubrachyura</taxon>
        <taxon>Portunoidea</taxon>
        <taxon>Portunidae</taxon>
        <taxon>Portuninae</taxon>
        <taxon>Scylla</taxon>
    </lineage>
</organism>
<accession>A0AAW0TY16</accession>
<protein>
    <submittedName>
        <fullName evidence="2">Uncharacterized protein</fullName>
    </submittedName>
</protein>
<keyword evidence="3" id="KW-1185">Reference proteome</keyword>
<dbReference type="EMBL" id="JARAKH010000023">
    <property type="protein sequence ID" value="KAK8391983.1"/>
    <property type="molecule type" value="Genomic_DNA"/>
</dbReference>
<dbReference type="AlphaFoldDB" id="A0AAW0TY16"/>
<feature type="region of interest" description="Disordered" evidence="1">
    <location>
        <begin position="1"/>
        <end position="38"/>
    </location>
</feature>
<sequence length="90" mass="9975">MLSPNVPLTPARLTHHVKRPSTANAPSTARAPQWKEDKASTLPLHPHFPVPLPCTLTPQYFFPAPSLSSTSFLYPLTCRLLFMPSRPNNA</sequence>
<dbReference type="Proteomes" id="UP001487740">
    <property type="component" value="Unassembled WGS sequence"/>
</dbReference>
<comment type="caution">
    <text evidence="2">The sequence shown here is derived from an EMBL/GenBank/DDBJ whole genome shotgun (WGS) entry which is preliminary data.</text>
</comment>
<gene>
    <name evidence="2" type="ORF">O3P69_017537</name>
</gene>